<accession>A0ABN7B6N1</accession>
<name>A0ABN7B6N1_9HEMI</name>
<dbReference type="InterPro" id="IPR036397">
    <property type="entry name" value="RNaseH_sf"/>
</dbReference>
<dbReference type="PROSITE" id="PS50994">
    <property type="entry name" value="INTEGRASE"/>
    <property type="match status" value="1"/>
</dbReference>
<dbReference type="InterPro" id="IPR039537">
    <property type="entry name" value="Retrotran_Ty1/copia-like"/>
</dbReference>
<keyword evidence="8" id="KW-1185">Reference proteome</keyword>
<evidence type="ECO:0000313" key="7">
    <source>
        <dbReference type="EMBL" id="BET00057.1"/>
    </source>
</evidence>
<keyword evidence="4" id="KW-0378">Hydrolase</keyword>
<organism evidence="7 8">
    <name type="scientific">Nesidiocoris tenuis</name>
    <dbReference type="NCBI Taxonomy" id="355587"/>
    <lineage>
        <taxon>Eukaryota</taxon>
        <taxon>Metazoa</taxon>
        <taxon>Ecdysozoa</taxon>
        <taxon>Arthropoda</taxon>
        <taxon>Hexapoda</taxon>
        <taxon>Insecta</taxon>
        <taxon>Pterygota</taxon>
        <taxon>Neoptera</taxon>
        <taxon>Paraneoptera</taxon>
        <taxon>Hemiptera</taxon>
        <taxon>Heteroptera</taxon>
        <taxon>Panheteroptera</taxon>
        <taxon>Cimicomorpha</taxon>
        <taxon>Miridae</taxon>
        <taxon>Dicyphina</taxon>
        <taxon>Nesidiocoris</taxon>
    </lineage>
</organism>
<dbReference type="InterPro" id="IPR013103">
    <property type="entry name" value="RVT_2"/>
</dbReference>
<evidence type="ECO:0000259" key="6">
    <source>
        <dbReference type="PROSITE" id="PS50994"/>
    </source>
</evidence>
<dbReference type="InterPro" id="IPR054722">
    <property type="entry name" value="PolX-like_BBD"/>
</dbReference>
<dbReference type="SUPFAM" id="SSF56672">
    <property type="entry name" value="DNA/RNA polymerases"/>
    <property type="match status" value="1"/>
</dbReference>
<keyword evidence="3" id="KW-0064">Aspartyl protease</keyword>
<dbReference type="Pfam" id="PF07727">
    <property type="entry name" value="RVT_2"/>
    <property type="match status" value="1"/>
</dbReference>
<dbReference type="InterPro" id="IPR043502">
    <property type="entry name" value="DNA/RNA_pol_sf"/>
</dbReference>
<evidence type="ECO:0000256" key="2">
    <source>
        <dbReference type="ARBA" id="ARBA00022723"/>
    </source>
</evidence>
<reference evidence="7 8" key="1">
    <citation type="submission" date="2023-09" db="EMBL/GenBank/DDBJ databases">
        <title>Nesidiocoris tenuis whole genome shotgun sequence.</title>
        <authorList>
            <person name="Shibata T."/>
            <person name="Shimoda M."/>
            <person name="Kobayashi T."/>
            <person name="Uehara T."/>
        </authorList>
    </citation>
    <scope>NUCLEOTIDE SEQUENCE [LARGE SCALE GENOMIC DNA]</scope>
    <source>
        <strain evidence="7 8">Japan</strain>
    </source>
</reference>
<dbReference type="PANTHER" id="PTHR42648:SF24">
    <property type="entry name" value="INTEGRASE CATALYTIC DOMAIN-CONTAINING PROTEIN"/>
    <property type="match status" value="1"/>
</dbReference>
<dbReference type="Pfam" id="PF00665">
    <property type="entry name" value="rve"/>
    <property type="match status" value="1"/>
</dbReference>
<evidence type="ECO:0000313" key="8">
    <source>
        <dbReference type="Proteomes" id="UP001307889"/>
    </source>
</evidence>
<sequence length="1322" mass="149237">MASENSSASIMYIERLKGRENFSEWKFQMTNVLKHEGLWQCIIGVTDEKATAEQLARKEEKALSKINLSLDRSAYPFVMKCTTASAAWKALESAFEDKGLHRRIQLLRRLCSLRFTDFKDMQEYVNEALYISQQLNSIGKPVDDEFLGAIMLQGLPREYDPMVMALENIGKEISSDFVKSKLLQDVSRERSSIKPDPDQAALLTNSRRYPKKWPKKPACLSCQSTDHFVRDCPSRQNASSAKQPTKHRPRKKALVAAFIASTQNDAWYVDSAASNHMTGRKDWLGNFSDSGSGQAVLLANGQQLTTAGSGNVDVLFCGSKEELVITNVSYVPNLNVNLLSVDALVQKGFKVTFDMKGCHIYDADQTSSPLLTAKRSSGIFQLDMSNLHANSVVSSSSQELVHKRLGHLNHHSMKLLKNGLARGIEYTEEPFPPCESCVMGKQARNKFPYKPDKKIAENLLDLLHADLCGPMDVPSISGARYILSCIDDHSRKVFCFFLSRKSETADVLKELICSLETQTGRRVKTFRSDNGTEFVNHQLKQFFKSKGIQHQLSCVESPQQNGLVERYNRLILEKARSMMVESKAEKKLWAEAVNTAVYLINRSPARKIPGKTPEEIWTGKPVDLSHLKVFGCKAYAKVLNSKRRKLDPKSEACIFTGYSETSKAYRLLDSRYKLRICRDVVFFENDFKWRENLKYEEYSSLFPFESSPEEDERSSLVEEELSPDDPDTSDDDDDNEEKSESSETTEEGSTASPVKATYDPVSGALIEDGQENKPPEQQATSMARYPFNPNNLSNDSFAFHTFVDSDNLSVEKALASKDKASWLSAMKSEFDSLVKNRTWDLVKRPKGKNVIKSKWVLKQKFDLEGKLTKYKARLVAKGCSQKFGFDYVETFSPVIRFSSLRVLLSLATQLDLEIDHLDIETAFLNGELSEEIYMEQPKQFAQKGQEHLVCRLKKAIYGLKQASRVWHDKAKGSLLSLGFKQSDHEPCVFTRLKENSKMIIALYIDDYLLFYDDKQDAASVKDKLNTSFKVKDLGSVANFLGVKITRDRAHRKLWLSQEHYADEVLARFNLLNSKPAKTPLDNTKLLLENDDEPYDCPYQELIGSVMFLSVVSRPDLCFATNFLSQFNNKHSKVHWTAAKRLLKYLKGTKSLRLEFNASQNSLVGYCDADWGNNDPGSKSYSGFAFLFGGGAVSWCSRKQICTALSSTESEYISLSEAAKEASFLSSFIKDIRAKLNLGVPAKPVTLFCDNQSAIKIAEGHTIHNRTKHIAIRFHFVREKVQDNTLVLKYIPTTDMYADFLTKALSGAKTNICLKGLGLVEFN</sequence>
<proteinExistence type="predicted"/>
<dbReference type="Pfam" id="PF25597">
    <property type="entry name" value="SH3_retrovirus"/>
    <property type="match status" value="1"/>
</dbReference>
<dbReference type="CDD" id="cd09272">
    <property type="entry name" value="RNase_HI_RT_Ty1"/>
    <property type="match status" value="1"/>
</dbReference>
<dbReference type="InterPro" id="IPR012337">
    <property type="entry name" value="RNaseH-like_sf"/>
</dbReference>
<dbReference type="PANTHER" id="PTHR42648">
    <property type="entry name" value="TRANSPOSASE, PUTATIVE-RELATED"/>
    <property type="match status" value="1"/>
</dbReference>
<feature type="compositionally biased region" description="Acidic residues" evidence="5">
    <location>
        <begin position="707"/>
        <end position="737"/>
    </location>
</feature>
<dbReference type="InterPro" id="IPR001584">
    <property type="entry name" value="Integrase_cat-core"/>
</dbReference>
<gene>
    <name evidence="7" type="ORF">NTJ_12873</name>
</gene>
<keyword evidence="1" id="KW-0645">Protease</keyword>
<dbReference type="SUPFAM" id="SSF53098">
    <property type="entry name" value="Ribonuclease H-like"/>
    <property type="match status" value="1"/>
</dbReference>
<dbReference type="EMBL" id="AP028919">
    <property type="protein sequence ID" value="BET00057.1"/>
    <property type="molecule type" value="Genomic_DNA"/>
</dbReference>
<evidence type="ECO:0000256" key="5">
    <source>
        <dbReference type="SAM" id="MobiDB-lite"/>
    </source>
</evidence>
<feature type="domain" description="Integrase catalytic" evidence="6">
    <location>
        <begin position="447"/>
        <end position="621"/>
    </location>
</feature>
<keyword evidence="2" id="KW-0479">Metal-binding</keyword>
<dbReference type="Gene3D" id="3.30.420.10">
    <property type="entry name" value="Ribonuclease H-like superfamily/Ribonuclease H"/>
    <property type="match status" value="1"/>
</dbReference>
<dbReference type="Pfam" id="PF13976">
    <property type="entry name" value="gag_pre-integrs"/>
    <property type="match status" value="1"/>
</dbReference>
<feature type="region of interest" description="Disordered" evidence="5">
    <location>
        <begin position="704"/>
        <end position="787"/>
    </location>
</feature>
<evidence type="ECO:0000256" key="3">
    <source>
        <dbReference type="ARBA" id="ARBA00022750"/>
    </source>
</evidence>
<evidence type="ECO:0000256" key="1">
    <source>
        <dbReference type="ARBA" id="ARBA00022670"/>
    </source>
</evidence>
<evidence type="ECO:0000256" key="4">
    <source>
        <dbReference type="ARBA" id="ARBA00022801"/>
    </source>
</evidence>
<dbReference type="Proteomes" id="UP001307889">
    <property type="component" value="Chromosome 11"/>
</dbReference>
<dbReference type="InterPro" id="IPR057670">
    <property type="entry name" value="SH3_retrovirus"/>
</dbReference>
<dbReference type="Pfam" id="PF22936">
    <property type="entry name" value="Pol_BBD"/>
    <property type="match status" value="1"/>
</dbReference>
<dbReference type="InterPro" id="IPR025724">
    <property type="entry name" value="GAG-pre-integrase_dom"/>
</dbReference>
<protein>
    <submittedName>
        <fullName evidence="7">Hydra magnipapillata</fullName>
    </submittedName>
</protein>
<dbReference type="Pfam" id="PF14223">
    <property type="entry name" value="Retrotran_gag_2"/>
    <property type="match status" value="1"/>
</dbReference>